<reference evidence="2 3" key="1">
    <citation type="journal article" date="2009" name="Curr. Microbiol.">
        <title>Molecular cloning and expression of a novel cholinephosphotransferase involved in glycoglycerophospholipid biosynthesis of Mycoplasma fermentans.</title>
        <authorList>
            <person name="Ishida N."/>
            <person name="Irikura D."/>
            <person name="Matsuda K."/>
            <person name="Sato S."/>
            <person name="Asano K."/>
        </authorList>
    </citation>
    <scope>NUCLEOTIDE SEQUENCE [LARGE SCALE GENOMIC DNA]</scope>
    <source>
        <strain evidence="3">ATCC 19989 / NBRC 14854 / NCTC 10117 / PG18</strain>
    </source>
</reference>
<feature type="transmembrane region" description="Helical" evidence="1">
    <location>
        <begin position="122"/>
        <end position="141"/>
    </location>
</feature>
<evidence type="ECO:0000313" key="3">
    <source>
        <dbReference type="Proteomes" id="UP000006810"/>
    </source>
</evidence>
<dbReference type="KEGG" id="mfp:MBIO_0486"/>
<dbReference type="AlphaFoldDB" id="C4XF29"/>
<gene>
    <name evidence="2" type="ordered locus">MBIO_0486</name>
</gene>
<evidence type="ECO:0000256" key="1">
    <source>
        <dbReference type="SAM" id="Phobius"/>
    </source>
</evidence>
<accession>C4XF29</accession>
<keyword evidence="3" id="KW-1185">Reference proteome</keyword>
<evidence type="ECO:0000313" key="2">
    <source>
        <dbReference type="EMBL" id="BAH69751.1"/>
    </source>
</evidence>
<sequence>MLKVRDYLTTKFPNVNKIAVYRLKSQKEELKLFVINGETTSLNNEFTNFIFKEKIITNLYDNDNKLTKELKNKNIWDILNYKMFKNVNIDFLPYYIVDGQGYKSLIRKYQVITSSKNAKFEIVYGYLLLVASINLILLDYLNQNSINNSAFEYEV</sequence>
<keyword evidence="1" id="KW-1133">Transmembrane helix</keyword>
<dbReference type="EMBL" id="AP009608">
    <property type="protein sequence ID" value="BAH69751.1"/>
    <property type="molecule type" value="Genomic_DNA"/>
</dbReference>
<dbReference type="HOGENOM" id="CLU_142828_0_0_14"/>
<name>C4XF29_MYCFP</name>
<organism evidence="2 3">
    <name type="scientific">Mycoplasmopsis fermentans (strain ATCC 19989 / NBRC 14854 / NCTC 10117 / PG18)</name>
    <name type="common">Mycoplasma fermentans</name>
    <dbReference type="NCBI Taxonomy" id="496833"/>
    <lineage>
        <taxon>Bacteria</taxon>
        <taxon>Bacillati</taxon>
        <taxon>Mycoplasmatota</taxon>
        <taxon>Mycoplasmoidales</taxon>
        <taxon>Metamycoplasmataceae</taxon>
        <taxon>Mycoplasmopsis</taxon>
    </lineage>
</organism>
<dbReference type="PATRIC" id="fig|496833.3.peg.914"/>
<protein>
    <submittedName>
        <fullName evidence="2">Uncharacterized protein</fullName>
    </submittedName>
</protein>
<keyword evidence="1" id="KW-0812">Transmembrane</keyword>
<keyword evidence="1" id="KW-0472">Membrane</keyword>
<dbReference type="Proteomes" id="UP000006810">
    <property type="component" value="Chromosome"/>
</dbReference>
<proteinExistence type="predicted"/>